<name>A0A8J7KZB4_9ACTN</name>
<dbReference type="AlphaFoldDB" id="A0A8J7KZB4"/>
<protein>
    <submittedName>
        <fullName evidence="1">Uncharacterized protein YtpQ (UPF0354 family)</fullName>
    </submittedName>
</protein>
<keyword evidence="2" id="KW-1185">Reference proteome</keyword>
<proteinExistence type="predicted"/>
<organism evidence="1 2">
    <name type="scientific">Longispora fulva</name>
    <dbReference type="NCBI Taxonomy" id="619741"/>
    <lineage>
        <taxon>Bacteria</taxon>
        <taxon>Bacillati</taxon>
        <taxon>Actinomycetota</taxon>
        <taxon>Actinomycetes</taxon>
        <taxon>Micromonosporales</taxon>
        <taxon>Micromonosporaceae</taxon>
        <taxon>Longispora</taxon>
    </lineage>
</organism>
<sequence>MQVTHTTFLPLLRRAKDPGDVVADDFGAGLVVAYTFGPPYGERAVTWEDVDQLGLTHCRLRTEAADNLARRLDRLRVHGSSPAFMLSFDGLESSLLAADHGIWDRLAESVTGELTVGVPARDVVVVTGTGSPSGLDKARRTVDRVFFAGDENLLSPDLLVRRPGGWEPL</sequence>
<dbReference type="EMBL" id="JADOUF010000001">
    <property type="protein sequence ID" value="MBG6140657.1"/>
    <property type="molecule type" value="Genomic_DNA"/>
</dbReference>
<evidence type="ECO:0000313" key="1">
    <source>
        <dbReference type="EMBL" id="MBG6140657.1"/>
    </source>
</evidence>
<gene>
    <name evidence="1" type="ORF">IW245_006851</name>
</gene>
<dbReference type="Proteomes" id="UP000622552">
    <property type="component" value="Unassembled WGS sequence"/>
</dbReference>
<reference evidence="1" key="1">
    <citation type="submission" date="2020-11" db="EMBL/GenBank/DDBJ databases">
        <title>Sequencing the genomes of 1000 actinobacteria strains.</title>
        <authorList>
            <person name="Klenk H.-P."/>
        </authorList>
    </citation>
    <scope>NUCLEOTIDE SEQUENCE</scope>
    <source>
        <strain evidence="1">DSM 45356</strain>
    </source>
</reference>
<comment type="caution">
    <text evidence="1">The sequence shown here is derived from an EMBL/GenBank/DDBJ whole genome shotgun (WGS) entry which is preliminary data.</text>
</comment>
<dbReference type="RefSeq" id="WP_197007182.1">
    <property type="nucleotide sequence ID" value="NZ_BONS01000052.1"/>
</dbReference>
<accession>A0A8J7KZB4</accession>
<evidence type="ECO:0000313" key="2">
    <source>
        <dbReference type="Proteomes" id="UP000622552"/>
    </source>
</evidence>